<dbReference type="PROSITE" id="PS00122">
    <property type="entry name" value="CARBOXYLESTERASE_B_1"/>
    <property type="match status" value="1"/>
</dbReference>
<feature type="active site" description="Charge relay system" evidence="5">
    <location>
        <position position="449"/>
    </location>
</feature>
<dbReference type="EMBL" id="CAJNOH010002941">
    <property type="protein sequence ID" value="CAF1317138.1"/>
    <property type="molecule type" value="Genomic_DNA"/>
</dbReference>
<dbReference type="EMBL" id="CAJNOL010004218">
    <property type="protein sequence ID" value="CAF1583530.1"/>
    <property type="molecule type" value="Genomic_DNA"/>
</dbReference>
<evidence type="ECO:0000256" key="3">
    <source>
        <dbReference type="ARBA" id="ARBA00022801"/>
    </source>
</evidence>
<dbReference type="Proteomes" id="UP000663870">
    <property type="component" value="Unassembled WGS sequence"/>
</dbReference>
<feature type="active site" description="Charge relay system" evidence="5">
    <location>
        <position position="335"/>
    </location>
</feature>
<protein>
    <recommendedName>
        <fullName evidence="6">Carboxylic ester hydrolase</fullName>
        <ecNumber evidence="6">3.1.1.-</ecNumber>
    </recommendedName>
</protein>
<dbReference type="InterPro" id="IPR000997">
    <property type="entry name" value="Cholinesterase"/>
</dbReference>
<dbReference type="GO" id="GO:0005615">
    <property type="term" value="C:extracellular space"/>
    <property type="evidence" value="ECO:0007669"/>
    <property type="project" value="TreeGrafter"/>
</dbReference>
<reference evidence="9" key="1">
    <citation type="submission" date="2021-02" db="EMBL/GenBank/DDBJ databases">
        <authorList>
            <person name="Nowell W R."/>
        </authorList>
    </citation>
    <scope>NUCLEOTIDE SEQUENCE</scope>
</reference>
<dbReference type="EC" id="3.1.1.-" evidence="6"/>
<keyword evidence="3 6" id="KW-0378">Hydrolase</keyword>
<keyword evidence="10" id="KW-1185">Reference proteome</keyword>
<dbReference type="Pfam" id="PF00135">
    <property type="entry name" value="COesterase"/>
    <property type="match status" value="1"/>
</dbReference>
<dbReference type="GO" id="GO:0003990">
    <property type="term" value="F:acetylcholinesterase activity"/>
    <property type="evidence" value="ECO:0007669"/>
    <property type="project" value="TreeGrafter"/>
</dbReference>
<dbReference type="InterPro" id="IPR019819">
    <property type="entry name" value="Carboxylesterase_B_CS"/>
</dbReference>
<evidence type="ECO:0000259" key="7">
    <source>
        <dbReference type="Pfam" id="PF00135"/>
    </source>
</evidence>
<comment type="caution">
    <text evidence="9">The sequence shown here is derived from an EMBL/GenBank/DDBJ whole genome shotgun (WGS) entry which is preliminary data.</text>
</comment>
<dbReference type="PROSITE" id="PS00941">
    <property type="entry name" value="CARBOXYLESTERASE_B_2"/>
    <property type="match status" value="1"/>
</dbReference>
<dbReference type="InterPro" id="IPR050654">
    <property type="entry name" value="AChE-related_enzymes"/>
</dbReference>
<evidence type="ECO:0000256" key="6">
    <source>
        <dbReference type="RuleBase" id="RU361235"/>
    </source>
</evidence>
<evidence type="ECO:0000256" key="4">
    <source>
        <dbReference type="ARBA" id="ARBA00023157"/>
    </source>
</evidence>
<evidence type="ECO:0000256" key="2">
    <source>
        <dbReference type="ARBA" id="ARBA00022487"/>
    </source>
</evidence>
<dbReference type="Gene3D" id="3.40.50.1820">
    <property type="entry name" value="alpha/beta hydrolase"/>
    <property type="match status" value="1"/>
</dbReference>
<feature type="domain" description="Carboxylesterase type B" evidence="7">
    <location>
        <begin position="22"/>
        <end position="513"/>
    </location>
</feature>
<dbReference type="PRINTS" id="PR00878">
    <property type="entry name" value="CHOLNESTRASE"/>
</dbReference>
<dbReference type="FunFam" id="3.40.50.1820:FF:000029">
    <property type="entry name" value="Acetylcholinesterase"/>
    <property type="match status" value="1"/>
</dbReference>
<evidence type="ECO:0000256" key="5">
    <source>
        <dbReference type="PIRSR" id="PIRSR600997-1"/>
    </source>
</evidence>
<dbReference type="SUPFAM" id="SSF53474">
    <property type="entry name" value="alpha/beta-Hydrolases"/>
    <property type="match status" value="1"/>
</dbReference>
<proteinExistence type="inferred from homology"/>
<dbReference type="InterPro" id="IPR029058">
    <property type="entry name" value="AB_hydrolase_fold"/>
</dbReference>
<gene>
    <name evidence="9" type="ORF">JXQ802_LOCUS46484</name>
    <name evidence="8" type="ORF">PYM288_LOCUS30720</name>
</gene>
<dbReference type="Proteomes" id="UP000663854">
    <property type="component" value="Unassembled WGS sequence"/>
</dbReference>
<comment type="similarity">
    <text evidence="1 6">Belongs to the type-B carboxylesterase/lipase family.</text>
</comment>
<dbReference type="PANTHER" id="PTHR43918">
    <property type="entry name" value="ACETYLCHOLINESTERASE"/>
    <property type="match status" value="1"/>
</dbReference>
<evidence type="ECO:0000313" key="10">
    <source>
        <dbReference type="Proteomes" id="UP000663870"/>
    </source>
</evidence>
<dbReference type="InterPro" id="IPR002018">
    <property type="entry name" value="CarbesteraseB"/>
</dbReference>
<accession>A0A815ZFS9</accession>
<organism evidence="9 10">
    <name type="scientific">Rotaria sordida</name>
    <dbReference type="NCBI Taxonomy" id="392033"/>
    <lineage>
        <taxon>Eukaryota</taxon>
        <taxon>Metazoa</taxon>
        <taxon>Spiralia</taxon>
        <taxon>Gnathifera</taxon>
        <taxon>Rotifera</taxon>
        <taxon>Eurotatoria</taxon>
        <taxon>Bdelloidea</taxon>
        <taxon>Philodinida</taxon>
        <taxon>Philodinidae</taxon>
        <taxon>Rotaria</taxon>
    </lineage>
</organism>
<dbReference type="AlphaFoldDB" id="A0A815ZFS9"/>
<name>A0A815ZFS9_9BILA</name>
<feature type="active site" description="Acyl-ester intermediate" evidence="5">
    <location>
        <position position="206"/>
    </location>
</feature>
<keyword evidence="6" id="KW-0732">Signal</keyword>
<dbReference type="InterPro" id="IPR019826">
    <property type="entry name" value="Carboxylesterase_B_AS"/>
</dbReference>
<keyword evidence="4" id="KW-1015">Disulfide bond</keyword>
<sequence>MLFINGILLYFITILNQYNCIIVETPLGKVSGNQIDVLSKHVNEFLGIPFGLPPINEFRFSKPRPTQPWNGIWNATNPRIACYRTKSKAPPEVQESEDCLYLNIWTPVNKENQTLKPVMFWIYGGYFTQGYIDRDGYNGSVLAALGDIVFVSANYRLDAFGFLYGNNETAPGNVGWYDQNLALQWIQKNIQSFGGDPNSVTIFGESAGSTSVAAHIVSPLSNKLFHRAILQSGSIYKYQYLHRKNATKENNLELAIKMSKAFNCSQNHDQWLNCLRNIHPKSIVNYTLKNEKFFPIYSNGSVWDNFMPSESLANVFQTGNLNKNIDLLFGTVKDEGSFYLTDLIKSDQYLNFTKQNAMETIHKLINYNEIDNNLISNFYLSHINENDVDGLKSAVATAIGDFRLTCPTYYLARNYARLSKHHHVYSYQLTHKPTIPFIENCRGWMGVCHGDELIFIFGLPLRYPEQYSWIDYYFSLLMINIWTNFAKTENPLPINLSGLSNLNHVSNIKWPHFRELDLDKVIGNYMELHPMRFGNVKHYPHQRSCEGLWEQFFNQY</sequence>
<dbReference type="GO" id="GO:0019695">
    <property type="term" value="P:choline metabolic process"/>
    <property type="evidence" value="ECO:0007669"/>
    <property type="project" value="TreeGrafter"/>
</dbReference>
<dbReference type="GO" id="GO:0006581">
    <property type="term" value="P:acetylcholine catabolic process"/>
    <property type="evidence" value="ECO:0007669"/>
    <property type="project" value="TreeGrafter"/>
</dbReference>
<evidence type="ECO:0000313" key="8">
    <source>
        <dbReference type="EMBL" id="CAF1317138.1"/>
    </source>
</evidence>
<feature type="signal peptide" evidence="6">
    <location>
        <begin position="1"/>
        <end position="17"/>
    </location>
</feature>
<keyword evidence="2" id="KW-0719">Serine esterase</keyword>
<dbReference type="PANTHER" id="PTHR43918:SF4">
    <property type="entry name" value="CARBOXYLIC ESTER HYDROLASE"/>
    <property type="match status" value="1"/>
</dbReference>
<feature type="chain" id="PRO_5044038052" description="Carboxylic ester hydrolase" evidence="6">
    <location>
        <begin position="18"/>
        <end position="556"/>
    </location>
</feature>
<evidence type="ECO:0000256" key="1">
    <source>
        <dbReference type="ARBA" id="ARBA00005964"/>
    </source>
</evidence>
<evidence type="ECO:0000313" key="9">
    <source>
        <dbReference type="EMBL" id="CAF1583530.1"/>
    </source>
</evidence>
<dbReference type="GO" id="GO:0005886">
    <property type="term" value="C:plasma membrane"/>
    <property type="evidence" value="ECO:0007669"/>
    <property type="project" value="TreeGrafter"/>
</dbReference>